<reference evidence="3 4" key="1">
    <citation type="submission" date="2024-10" db="EMBL/GenBank/DDBJ databases">
        <title>Updated reference genomes for cyclostephanoid diatoms.</title>
        <authorList>
            <person name="Roberts W.R."/>
            <person name="Alverson A.J."/>
        </authorList>
    </citation>
    <scope>NUCLEOTIDE SEQUENCE [LARGE SCALE GENOMIC DNA]</scope>
    <source>
        <strain evidence="3 4">AJA276-08</strain>
    </source>
</reference>
<protein>
    <recommendedName>
        <fullName evidence="2">RNase H type-1 domain-containing protein</fullName>
    </recommendedName>
</protein>
<keyword evidence="1" id="KW-0812">Transmembrane</keyword>
<feature type="transmembrane region" description="Helical" evidence="1">
    <location>
        <begin position="20"/>
        <end position="43"/>
    </location>
</feature>
<organism evidence="3 4">
    <name type="scientific">Stephanodiscus triporus</name>
    <dbReference type="NCBI Taxonomy" id="2934178"/>
    <lineage>
        <taxon>Eukaryota</taxon>
        <taxon>Sar</taxon>
        <taxon>Stramenopiles</taxon>
        <taxon>Ochrophyta</taxon>
        <taxon>Bacillariophyta</taxon>
        <taxon>Coscinodiscophyceae</taxon>
        <taxon>Thalassiosirophycidae</taxon>
        <taxon>Stephanodiscales</taxon>
        <taxon>Stephanodiscaceae</taxon>
        <taxon>Stephanodiscus</taxon>
    </lineage>
</organism>
<accession>A0ABD3PA40</accession>
<sequence>MSLLINAVSCHLEANSYPTTLNVLILIISFLEVPLPVFTSLSLPSVRSPGIMVHYERLVLYFDGASKGNPRGPAGCGWAIYEMNDQGADSRSIARDKDYLGYNISNNQAEYQGLINGLDYIFRQDMTCNSLYVRGDSMLVIRQMEGRFQVKSNNIKPYYNRAQESLERLDCARTTFKFVSRERNCVADELANEAIQNGYRGDGDSDSS</sequence>
<dbReference type="PANTHER" id="PTHR46387">
    <property type="entry name" value="POLYNUCLEOTIDYL TRANSFERASE, RIBONUCLEASE H-LIKE SUPERFAMILY PROTEIN"/>
    <property type="match status" value="1"/>
</dbReference>
<evidence type="ECO:0000313" key="3">
    <source>
        <dbReference type="EMBL" id="KAL3784517.1"/>
    </source>
</evidence>
<keyword evidence="1" id="KW-0472">Membrane</keyword>
<dbReference type="InterPro" id="IPR036397">
    <property type="entry name" value="RNaseH_sf"/>
</dbReference>
<dbReference type="CDD" id="cd09279">
    <property type="entry name" value="RNase_HI_like"/>
    <property type="match status" value="1"/>
</dbReference>
<dbReference type="Pfam" id="PF13456">
    <property type="entry name" value="RVT_3"/>
    <property type="match status" value="1"/>
</dbReference>
<gene>
    <name evidence="3" type="ORF">ACHAW5_005280</name>
</gene>
<comment type="caution">
    <text evidence="3">The sequence shown here is derived from an EMBL/GenBank/DDBJ whole genome shotgun (WGS) entry which is preliminary data.</text>
</comment>
<dbReference type="PROSITE" id="PS50879">
    <property type="entry name" value="RNASE_H_1"/>
    <property type="match status" value="1"/>
</dbReference>
<dbReference type="InterPro" id="IPR012337">
    <property type="entry name" value="RNaseH-like_sf"/>
</dbReference>
<proteinExistence type="predicted"/>
<keyword evidence="4" id="KW-1185">Reference proteome</keyword>
<dbReference type="InterPro" id="IPR002156">
    <property type="entry name" value="RNaseH_domain"/>
</dbReference>
<dbReference type="Gene3D" id="3.30.420.10">
    <property type="entry name" value="Ribonuclease H-like superfamily/Ribonuclease H"/>
    <property type="match status" value="1"/>
</dbReference>
<dbReference type="Proteomes" id="UP001530315">
    <property type="component" value="Unassembled WGS sequence"/>
</dbReference>
<evidence type="ECO:0000256" key="1">
    <source>
        <dbReference type="SAM" id="Phobius"/>
    </source>
</evidence>
<name>A0ABD3PA40_9STRA</name>
<evidence type="ECO:0000313" key="4">
    <source>
        <dbReference type="Proteomes" id="UP001530315"/>
    </source>
</evidence>
<dbReference type="AlphaFoldDB" id="A0ABD3PA40"/>
<dbReference type="PANTHER" id="PTHR46387:SF2">
    <property type="entry name" value="RIBONUCLEASE HI"/>
    <property type="match status" value="1"/>
</dbReference>
<keyword evidence="1" id="KW-1133">Transmembrane helix</keyword>
<dbReference type="SUPFAM" id="SSF53098">
    <property type="entry name" value="Ribonuclease H-like"/>
    <property type="match status" value="1"/>
</dbReference>
<feature type="domain" description="RNase H type-1" evidence="2">
    <location>
        <begin position="54"/>
        <end position="196"/>
    </location>
</feature>
<evidence type="ECO:0000259" key="2">
    <source>
        <dbReference type="PROSITE" id="PS50879"/>
    </source>
</evidence>
<dbReference type="EMBL" id="JALLAZ020000926">
    <property type="protein sequence ID" value="KAL3784517.1"/>
    <property type="molecule type" value="Genomic_DNA"/>
</dbReference>